<dbReference type="PANTHER" id="PTHR35333:SF3">
    <property type="entry name" value="BETA-LACTAMASE-TYPE TRANSPEPTIDASE FOLD CONTAINING PROTEIN"/>
    <property type="match status" value="1"/>
</dbReference>
<dbReference type="SUPFAM" id="SSF56601">
    <property type="entry name" value="beta-lactamase/transpeptidase-like"/>
    <property type="match status" value="1"/>
</dbReference>
<keyword evidence="3" id="KW-1185">Reference proteome</keyword>
<evidence type="ECO:0000313" key="3">
    <source>
        <dbReference type="Proteomes" id="UP000219440"/>
    </source>
</evidence>
<dbReference type="Gene3D" id="3.40.710.10">
    <property type="entry name" value="DD-peptidase/beta-lactamase superfamily"/>
    <property type="match status" value="1"/>
</dbReference>
<accession>A0A2C9A144</accession>
<dbReference type="GO" id="GO:0008800">
    <property type="term" value="F:beta-lactamase activity"/>
    <property type="evidence" value="ECO:0007669"/>
    <property type="project" value="InterPro"/>
</dbReference>
<dbReference type="GO" id="GO:0030655">
    <property type="term" value="P:beta-lactam antibiotic catabolic process"/>
    <property type="evidence" value="ECO:0007669"/>
    <property type="project" value="InterPro"/>
</dbReference>
<evidence type="ECO:0000313" key="2">
    <source>
        <dbReference type="EMBL" id="SOE72599.1"/>
    </source>
</evidence>
<protein>
    <submittedName>
        <fullName evidence="2">Beta-lactamase class A</fullName>
    </submittedName>
</protein>
<dbReference type="Proteomes" id="UP000219440">
    <property type="component" value="Unassembled WGS sequence"/>
</dbReference>
<gene>
    <name evidence="2" type="ORF">SAMN06296378_2553</name>
</gene>
<dbReference type="PANTHER" id="PTHR35333">
    <property type="entry name" value="BETA-LACTAMASE"/>
    <property type="match status" value="1"/>
</dbReference>
<proteinExistence type="predicted"/>
<dbReference type="InterPro" id="IPR012338">
    <property type="entry name" value="Beta-lactam/transpept-like"/>
</dbReference>
<dbReference type="InterPro" id="IPR000871">
    <property type="entry name" value="Beta-lactam_class-A"/>
</dbReference>
<dbReference type="Pfam" id="PF13354">
    <property type="entry name" value="Beta-lactamase2"/>
    <property type="match status" value="1"/>
</dbReference>
<feature type="domain" description="Beta-lactamase class A catalytic" evidence="1">
    <location>
        <begin position="60"/>
        <end position="282"/>
    </location>
</feature>
<name>A0A2C9A144_9MICO</name>
<dbReference type="GO" id="GO:0046677">
    <property type="term" value="P:response to antibiotic"/>
    <property type="evidence" value="ECO:0007669"/>
    <property type="project" value="InterPro"/>
</dbReference>
<sequence>MARPERPCDYLVETARARERWERIRAPRVPRHSASEGAENFSGSFRALGKIAYSGSRVSASVVDLNSGKTLVAIDDRIVLPTASIGKVLLLIEVSARMTARDVSGFGILDKTAEDVVVGAGLWQQLQVPTLPVADLAALVGATSDNLATNILLRHVGLHAVRARTESLGLVRTALLDLVRDRRGPDEAPQLSVGSTAELSWLFGALARNEIVDPVTSQRVLGWLSQNSDLSLVASAFGLDPLSHRGFDHETLLINKTGIDSGVRSEAGALRGSGRAVAYAVSVQFNDENLGSRMRVLEALRMVGVDLLEYVHQPRRESVPRHP</sequence>
<evidence type="ECO:0000259" key="1">
    <source>
        <dbReference type="Pfam" id="PF13354"/>
    </source>
</evidence>
<organism evidence="2 3">
    <name type="scientific">Salinibacterium xinjiangense</name>
    <dbReference type="NCBI Taxonomy" id="386302"/>
    <lineage>
        <taxon>Bacteria</taxon>
        <taxon>Bacillati</taxon>
        <taxon>Actinomycetota</taxon>
        <taxon>Actinomycetes</taxon>
        <taxon>Micrococcales</taxon>
        <taxon>Microbacteriaceae</taxon>
        <taxon>Salinibacterium</taxon>
    </lineage>
</organism>
<dbReference type="AlphaFoldDB" id="A0A2C9A144"/>
<dbReference type="InterPro" id="IPR045155">
    <property type="entry name" value="Beta-lactam_cat"/>
</dbReference>
<dbReference type="EMBL" id="OCST01000005">
    <property type="protein sequence ID" value="SOE72599.1"/>
    <property type="molecule type" value="Genomic_DNA"/>
</dbReference>
<reference evidence="2 3" key="1">
    <citation type="submission" date="2017-09" db="EMBL/GenBank/DDBJ databases">
        <authorList>
            <person name="Ehlers B."/>
            <person name="Leendertz F.H."/>
        </authorList>
    </citation>
    <scope>NUCLEOTIDE SEQUENCE [LARGE SCALE GENOMIC DNA]</scope>
    <source>
        <strain evidence="2 3">CGMCC 1.05381</strain>
    </source>
</reference>